<dbReference type="Proteomes" id="UP001597493">
    <property type="component" value="Unassembled WGS sequence"/>
</dbReference>
<protein>
    <submittedName>
        <fullName evidence="2">SAP domain-containing protein</fullName>
    </submittedName>
</protein>
<proteinExistence type="predicted"/>
<dbReference type="Pfam" id="PF02037">
    <property type="entry name" value="SAP"/>
    <property type="match status" value="1"/>
</dbReference>
<dbReference type="PROSITE" id="PS50800">
    <property type="entry name" value="SAP"/>
    <property type="match status" value="1"/>
</dbReference>
<evidence type="ECO:0000313" key="2">
    <source>
        <dbReference type="EMBL" id="MFD2663352.1"/>
    </source>
</evidence>
<dbReference type="InterPro" id="IPR003034">
    <property type="entry name" value="SAP_dom"/>
</dbReference>
<dbReference type="EMBL" id="JBHUMY010000042">
    <property type="protein sequence ID" value="MFD2663352.1"/>
    <property type="molecule type" value="Genomic_DNA"/>
</dbReference>
<dbReference type="InterPro" id="IPR036361">
    <property type="entry name" value="SAP_dom_sf"/>
</dbReference>
<sequence length="405" mass="47301">MVLSIATDVIEHINSERFKELLRKHNLQVSGTKNELVNRIKQAINGELGEVSLTVEALDQFLAEEISHGKNRMLFITSFPSTAKRLLQDRRSVLTNLSVHGLPLNNFNHLRSIERPEETTLVYMNINSIHDVVRSLSFCFAKTTIIEGLVDEEGEELPPRYETDYIWADIEPESETITIKIRPKANHFENVAKTKELYEEISTKLREIFSLPPRLIEETKHTLYKIFRDLTRTAEEPFRARVEPLKDEIRKFATQSAEKIGLPSPEQPVDLPYRLFRLLERALIQQEFDLYKAYFEGKRGVIDRISFSDPTGAHVNARSGQVNDGIAMADIYFDTRDTIETLRKFDKLWVTWFYIEDHQKPPVKIETKFEVFKEHFTIHFLYAYTTKEVEDHVLSNFKYYESLPD</sequence>
<evidence type="ECO:0000313" key="3">
    <source>
        <dbReference type="Proteomes" id="UP001597493"/>
    </source>
</evidence>
<dbReference type="SUPFAM" id="SSF68906">
    <property type="entry name" value="SAP domain"/>
    <property type="match status" value="1"/>
</dbReference>
<organism evidence="2 3">
    <name type="scientific">Paenibacillus thailandensis</name>
    <dbReference type="NCBI Taxonomy" id="393250"/>
    <lineage>
        <taxon>Bacteria</taxon>
        <taxon>Bacillati</taxon>
        <taxon>Bacillota</taxon>
        <taxon>Bacilli</taxon>
        <taxon>Bacillales</taxon>
        <taxon>Paenibacillaceae</taxon>
        <taxon>Paenibacillus</taxon>
    </lineage>
</organism>
<dbReference type="RefSeq" id="WP_379279223.1">
    <property type="nucleotide sequence ID" value="NZ_JBHUMY010000042.1"/>
</dbReference>
<reference evidence="3" key="1">
    <citation type="journal article" date="2019" name="Int. J. Syst. Evol. Microbiol.">
        <title>The Global Catalogue of Microorganisms (GCM) 10K type strain sequencing project: providing services to taxonomists for standard genome sequencing and annotation.</title>
        <authorList>
            <consortium name="The Broad Institute Genomics Platform"/>
            <consortium name="The Broad Institute Genome Sequencing Center for Infectious Disease"/>
            <person name="Wu L."/>
            <person name="Ma J."/>
        </authorList>
    </citation>
    <scope>NUCLEOTIDE SEQUENCE [LARGE SCALE GENOMIC DNA]</scope>
    <source>
        <strain evidence="3">TISTR 1827</strain>
    </source>
</reference>
<comment type="caution">
    <text evidence="2">The sequence shown here is derived from an EMBL/GenBank/DDBJ whole genome shotgun (WGS) entry which is preliminary data.</text>
</comment>
<gene>
    <name evidence="2" type="ORF">ACFSW5_24240</name>
</gene>
<dbReference type="Gene3D" id="1.10.720.30">
    <property type="entry name" value="SAP domain"/>
    <property type="match status" value="1"/>
</dbReference>
<evidence type="ECO:0000259" key="1">
    <source>
        <dbReference type="PROSITE" id="PS50800"/>
    </source>
</evidence>
<keyword evidence="3" id="KW-1185">Reference proteome</keyword>
<accession>A0ABW5R4B7</accession>
<name>A0ABW5R4B7_9BACL</name>
<feature type="domain" description="SAP" evidence="1">
    <location>
        <begin position="10"/>
        <end position="44"/>
    </location>
</feature>